<keyword evidence="7" id="KW-0594">Phospholipid biosynthesis</keyword>
<reference evidence="11 12" key="1">
    <citation type="journal article" date="2009" name="Stand. Genomic Sci.">
        <title>Complete genome sequence of Sanguibacter keddieii type strain (ST-74).</title>
        <authorList>
            <person name="Ivanova N."/>
            <person name="Sikorski J."/>
            <person name="Sims D."/>
            <person name="Brettin T."/>
            <person name="Detter J.C."/>
            <person name="Han C."/>
            <person name="Lapidus A."/>
            <person name="Copeland A."/>
            <person name="Glavina Del Rio T."/>
            <person name="Nolan M."/>
            <person name="Chen F."/>
            <person name="Lucas S."/>
            <person name="Tice H."/>
            <person name="Cheng J.F."/>
            <person name="Bruce D."/>
            <person name="Goodwin L."/>
            <person name="Pitluck S."/>
            <person name="Pati A."/>
            <person name="Mavromatis K."/>
            <person name="Chen A."/>
            <person name="Palaniappan K."/>
            <person name="D'haeseleer P."/>
            <person name="Chain P."/>
            <person name="Bristow J."/>
            <person name="Eisen J.A."/>
            <person name="Markowitz V."/>
            <person name="Hugenholtz P."/>
            <person name="Goker M."/>
            <person name="Pukall R."/>
            <person name="Klenk H.P."/>
            <person name="Kyrpides N.C."/>
        </authorList>
    </citation>
    <scope>NUCLEOTIDE SEQUENCE [LARGE SCALE GENOMIC DNA]</scope>
    <source>
        <strain evidence="12">ATCC 51767 / DSM 10542 / NCFB 3025 / ST-74</strain>
    </source>
</reference>
<dbReference type="PANTHER" id="PTHR12358:SF54">
    <property type="entry name" value="SPHINGOSINE KINASE RELATED PROTEIN"/>
    <property type="match status" value="1"/>
</dbReference>
<keyword evidence="5" id="KW-0418">Kinase</keyword>
<evidence type="ECO:0000256" key="6">
    <source>
        <dbReference type="ARBA" id="ARBA00022840"/>
    </source>
</evidence>
<keyword evidence="12" id="KW-1185">Reference proteome</keyword>
<dbReference type="RefSeq" id="WP_012865206.1">
    <property type="nucleotide sequence ID" value="NC_013521.1"/>
</dbReference>
<keyword evidence="6" id="KW-0067">ATP-binding</keyword>
<evidence type="ECO:0000256" key="4">
    <source>
        <dbReference type="ARBA" id="ARBA00022741"/>
    </source>
</evidence>
<gene>
    <name evidence="11" type="ordered locus">Sked_01650</name>
</gene>
<protein>
    <submittedName>
        <fullName evidence="11">Sphingosine/diacylglycerol kinase-like enzyme</fullName>
    </submittedName>
</protein>
<accession>D1BIU5</accession>
<comment type="cofactor">
    <cofactor evidence="1">
        <name>Mg(2+)</name>
        <dbReference type="ChEBI" id="CHEBI:18420"/>
    </cofactor>
</comment>
<dbReference type="Pfam" id="PF00781">
    <property type="entry name" value="DAGK_cat"/>
    <property type="match status" value="1"/>
</dbReference>
<keyword evidence="7" id="KW-0444">Lipid biosynthesis</keyword>
<evidence type="ECO:0000313" key="12">
    <source>
        <dbReference type="Proteomes" id="UP000000322"/>
    </source>
</evidence>
<dbReference type="eggNOG" id="COG1597">
    <property type="taxonomic scope" value="Bacteria"/>
</dbReference>
<keyword evidence="3" id="KW-0808">Transferase</keyword>
<dbReference type="EMBL" id="CP001819">
    <property type="protein sequence ID" value="ACZ20137.1"/>
    <property type="molecule type" value="Genomic_DNA"/>
</dbReference>
<dbReference type="InterPro" id="IPR017438">
    <property type="entry name" value="ATP-NAD_kinase_N"/>
</dbReference>
<proteinExistence type="inferred from homology"/>
<evidence type="ECO:0000256" key="5">
    <source>
        <dbReference type="ARBA" id="ARBA00022777"/>
    </source>
</evidence>
<evidence type="ECO:0000256" key="9">
    <source>
        <dbReference type="SAM" id="Phobius"/>
    </source>
</evidence>
<dbReference type="SUPFAM" id="SSF111331">
    <property type="entry name" value="NAD kinase/diacylglycerol kinase-like"/>
    <property type="match status" value="1"/>
</dbReference>
<feature type="domain" description="DAGKc" evidence="10">
    <location>
        <begin position="52"/>
        <end position="182"/>
    </location>
</feature>
<dbReference type="STRING" id="446469.Sked_01650"/>
<keyword evidence="4" id="KW-0547">Nucleotide-binding</keyword>
<dbReference type="InterPro" id="IPR016064">
    <property type="entry name" value="NAD/diacylglycerol_kinase_sf"/>
</dbReference>
<dbReference type="SMART" id="SM00046">
    <property type="entry name" value="DAGKc"/>
    <property type="match status" value="1"/>
</dbReference>
<feature type="transmembrane region" description="Helical" evidence="9">
    <location>
        <begin position="6"/>
        <end position="26"/>
    </location>
</feature>
<dbReference type="PANTHER" id="PTHR12358">
    <property type="entry name" value="SPHINGOSINE KINASE"/>
    <property type="match status" value="1"/>
</dbReference>
<comment type="similarity">
    <text evidence="2">Belongs to the diacylglycerol/lipid kinase family.</text>
</comment>
<dbReference type="InterPro" id="IPR001206">
    <property type="entry name" value="Diacylglycerol_kinase_cat_dom"/>
</dbReference>
<dbReference type="GO" id="GO:0016301">
    <property type="term" value="F:kinase activity"/>
    <property type="evidence" value="ECO:0007669"/>
    <property type="project" value="UniProtKB-KW"/>
</dbReference>
<dbReference type="KEGG" id="ske:Sked_01650"/>
<dbReference type="PROSITE" id="PS50146">
    <property type="entry name" value="DAGK"/>
    <property type="match status" value="1"/>
</dbReference>
<dbReference type="Gene3D" id="3.40.50.10330">
    <property type="entry name" value="Probable inorganic polyphosphate/atp-NAD kinase, domain 1"/>
    <property type="match status" value="1"/>
</dbReference>
<evidence type="ECO:0000256" key="2">
    <source>
        <dbReference type="ARBA" id="ARBA00005983"/>
    </source>
</evidence>
<dbReference type="InterPro" id="IPR050187">
    <property type="entry name" value="Lipid_Phosphate_FormReg"/>
</dbReference>
<keyword evidence="9" id="KW-1133">Transmembrane helix</keyword>
<evidence type="ECO:0000256" key="8">
    <source>
        <dbReference type="ARBA" id="ARBA00023264"/>
    </source>
</evidence>
<evidence type="ECO:0000259" key="10">
    <source>
        <dbReference type="PROSITE" id="PS50146"/>
    </source>
</evidence>
<name>D1BIU5_SANKS</name>
<dbReference type="Proteomes" id="UP000000322">
    <property type="component" value="Chromosome"/>
</dbReference>
<dbReference type="Pfam" id="PF19279">
    <property type="entry name" value="YegS_C"/>
    <property type="match status" value="1"/>
</dbReference>
<dbReference type="Gene3D" id="2.60.200.40">
    <property type="match status" value="1"/>
</dbReference>
<evidence type="ECO:0000313" key="11">
    <source>
        <dbReference type="EMBL" id="ACZ20137.1"/>
    </source>
</evidence>
<keyword evidence="9" id="KW-0812">Transmembrane</keyword>
<dbReference type="GO" id="GO:0005524">
    <property type="term" value="F:ATP binding"/>
    <property type="evidence" value="ECO:0007669"/>
    <property type="project" value="UniProtKB-KW"/>
</dbReference>
<evidence type="ECO:0000256" key="7">
    <source>
        <dbReference type="ARBA" id="ARBA00023209"/>
    </source>
</evidence>
<dbReference type="HOGENOM" id="CLU_045532_2_2_11"/>
<keyword evidence="7" id="KW-0443">Lipid metabolism</keyword>
<organism evidence="11 12">
    <name type="scientific">Sanguibacter keddieii (strain ATCC 51767 / DSM 10542 / NCFB 3025 / ST-74)</name>
    <dbReference type="NCBI Taxonomy" id="446469"/>
    <lineage>
        <taxon>Bacteria</taxon>
        <taxon>Bacillati</taxon>
        <taxon>Actinomycetota</taxon>
        <taxon>Actinomycetes</taxon>
        <taxon>Micrococcales</taxon>
        <taxon>Sanguibacteraceae</taxon>
        <taxon>Sanguibacter</taxon>
    </lineage>
</organism>
<dbReference type="InterPro" id="IPR045540">
    <property type="entry name" value="YegS/DAGK_C"/>
</dbReference>
<evidence type="ECO:0000256" key="3">
    <source>
        <dbReference type="ARBA" id="ARBA00022679"/>
    </source>
</evidence>
<keyword evidence="8" id="KW-1208">Phospholipid metabolism</keyword>
<dbReference type="AlphaFoldDB" id="D1BIU5"/>
<evidence type="ECO:0000256" key="1">
    <source>
        <dbReference type="ARBA" id="ARBA00001946"/>
    </source>
</evidence>
<sequence length="381" mass="40264">MTLEAWLLIAAIVVSLTAITLAVLVLRSQRTLGSAVAAPQAPAAEPTEDDAPRGPQLAFVANPSKNGAEQLKAALMSRCTAEGLPDPMWLETTVEDPGLGQTREALAKGADVVVAVGGDGTVRAVAQGMADSGKPMALLPLGTGNLLARNLDISVTDRDDAFDIVLHGIDRKIDVGWLRVDEPAAPRDKDREGNGPADTGTHIFLVIAGLGFDAAMVADADDTLKSKVGWIAYFVAGVKHLHGRRTEMTITLDDRPPITTRLRSLMVGNCGRLPGGITLIPDAIIDDGIHDIAAIDTRGGLMGWVQLFGEVVMQGFGVSNDLPNKIGRIDHTRAKDVHLEVPEGEQVQVDGDVLGRARAVTTWVDPSALVVRAPAPRLSPR</sequence>
<keyword evidence="9" id="KW-0472">Membrane</keyword>
<dbReference type="GO" id="GO:0008654">
    <property type="term" value="P:phospholipid biosynthetic process"/>
    <property type="evidence" value="ECO:0007669"/>
    <property type="project" value="UniProtKB-KW"/>
</dbReference>
<dbReference type="OrthoDB" id="3171056at2"/>